<dbReference type="Proteomes" id="UP000824025">
    <property type="component" value="Unassembled WGS sequence"/>
</dbReference>
<dbReference type="CDD" id="cd00614">
    <property type="entry name" value="CGS_like"/>
    <property type="match status" value="1"/>
</dbReference>
<dbReference type="Pfam" id="PF01053">
    <property type="entry name" value="Cys_Met_Meta_PP"/>
    <property type="match status" value="1"/>
</dbReference>
<reference evidence="10" key="1">
    <citation type="journal article" date="2021" name="PeerJ">
        <title>Extensive microbial diversity within the chicken gut microbiome revealed by metagenomics and culture.</title>
        <authorList>
            <person name="Gilroy R."/>
            <person name="Ravi A."/>
            <person name="Getino M."/>
            <person name="Pursley I."/>
            <person name="Horton D.L."/>
            <person name="Alikhan N.F."/>
            <person name="Baker D."/>
            <person name="Gharbi K."/>
            <person name="Hall N."/>
            <person name="Watson M."/>
            <person name="Adriaenssens E.M."/>
            <person name="Foster-Nyarko E."/>
            <person name="Jarju S."/>
            <person name="Secka A."/>
            <person name="Antonio M."/>
            <person name="Oren A."/>
            <person name="Chaudhuri R.R."/>
            <person name="La Ragione R."/>
            <person name="Hildebrand F."/>
            <person name="Pallen M.J."/>
        </authorList>
    </citation>
    <scope>NUCLEOTIDE SEQUENCE</scope>
    <source>
        <strain evidence="10">CHK192-19661</strain>
    </source>
</reference>
<proteinExistence type="inferred from homology"/>
<dbReference type="PANTHER" id="PTHR43797:SF3">
    <property type="entry name" value="O-ACETYLHOMOSERINE SULFHYDRYLASE"/>
    <property type="match status" value="1"/>
</dbReference>
<dbReference type="SUPFAM" id="SSF53383">
    <property type="entry name" value="PLP-dependent transferases"/>
    <property type="match status" value="1"/>
</dbReference>
<dbReference type="PANTHER" id="PTHR43797">
    <property type="entry name" value="HOMOCYSTEINE/CYSTEINE SYNTHASE"/>
    <property type="match status" value="1"/>
</dbReference>
<organism evidence="10 11">
    <name type="scientific">Candidatus Borkfalkia avicola</name>
    <dbReference type="NCBI Taxonomy" id="2838503"/>
    <lineage>
        <taxon>Bacteria</taxon>
        <taxon>Bacillati</taxon>
        <taxon>Bacillota</taxon>
        <taxon>Clostridia</taxon>
        <taxon>Christensenellales</taxon>
        <taxon>Christensenellaceae</taxon>
        <taxon>Candidatus Borkfalkia</taxon>
    </lineage>
</organism>
<evidence type="ECO:0000313" key="11">
    <source>
        <dbReference type="Proteomes" id="UP000824025"/>
    </source>
</evidence>
<evidence type="ECO:0000313" key="10">
    <source>
        <dbReference type="EMBL" id="HIZ09970.1"/>
    </source>
</evidence>
<comment type="similarity">
    <text evidence="2 9">Belongs to the trans-sulfuration enzymes family.</text>
</comment>
<dbReference type="PIRSF" id="PIRSF001434">
    <property type="entry name" value="CGS"/>
    <property type="match status" value="1"/>
</dbReference>
<evidence type="ECO:0000256" key="4">
    <source>
        <dbReference type="ARBA" id="ARBA00047175"/>
    </source>
</evidence>
<dbReference type="GO" id="GO:0006535">
    <property type="term" value="P:cysteine biosynthetic process from serine"/>
    <property type="evidence" value="ECO:0007669"/>
    <property type="project" value="TreeGrafter"/>
</dbReference>
<dbReference type="FunFam" id="3.40.640.10:FF:000046">
    <property type="entry name" value="Cystathionine gamma-lyase"/>
    <property type="match status" value="1"/>
</dbReference>
<dbReference type="Gene3D" id="3.90.1150.10">
    <property type="entry name" value="Aspartate Aminotransferase, domain 1"/>
    <property type="match status" value="1"/>
</dbReference>
<feature type="modified residue" description="N6-(pyridoxal phosphate)lysine" evidence="8">
    <location>
        <position position="206"/>
    </location>
</feature>
<comment type="caution">
    <text evidence="10">The sequence shown here is derived from an EMBL/GenBank/DDBJ whole genome shotgun (WGS) entry which is preliminary data.</text>
</comment>
<evidence type="ECO:0000256" key="6">
    <source>
        <dbReference type="ARBA" id="ARBA00048780"/>
    </source>
</evidence>
<dbReference type="GO" id="GO:0030170">
    <property type="term" value="F:pyridoxal phosphate binding"/>
    <property type="evidence" value="ECO:0007669"/>
    <property type="project" value="InterPro"/>
</dbReference>
<accession>A0A9D2II69</accession>
<keyword evidence="3 8" id="KW-0663">Pyridoxal phosphate</keyword>
<dbReference type="GO" id="GO:0047982">
    <property type="term" value="F:homocysteine desulfhydrase activity"/>
    <property type="evidence" value="ECO:0007669"/>
    <property type="project" value="UniProtKB-EC"/>
</dbReference>
<dbReference type="GO" id="GO:0071269">
    <property type="term" value="P:L-homocysteine biosynthetic process"/>
    <property type="evidence" value="ECO:0007669"/>
    <property type="project" value="TreeGrafter"/>
</dbReference>
<gene>
    <name evidence="10" type="ORF">H9726_05735</name>
</gene>
<dbReference type="GO" id="GO:0003961">
    <property type="term" value="F:O-acetylhomoserine aminocarboxypropyltransferase activity"/>
    <property type="evidence" value="ECO:0007669"/>
    <property type="project" value="TreeGrafter"/>
</dbReference>
<comment type="cofactor">
    <cofactor evidence="1 9">
        <name>pyridoxal 5'-phosphate</name>
        <dbReference type="ChEBI" id="CHEBI:597326"/>
    </cofactor>
</comment>
<evidence type="ECO:0000256" key="3">
    <source>
        <dbReference type="ARBA" id="ARBA00022898"/>
    </source>
</evidence>
<sequence>MAYKKDTICVQGGYRPQSGESRIPPVAQSTTFFYGSTQAMADLFDLKSDGYFYSRLANPTVAAFENKVAELEGGVAAIGCASGMSATTLMAFTLCGAGDNIVSSSAIYGGSFNLFAVTLPKLGIETRFFDPDAPAEEIEKLIDDKTRLIFTETIANPAIKIIDFEKIAKIAKKYGIVYADDNTLATPVLCRPFEWGANIAIHSSSKYLDGHAAALGGVIVDGGNFNFKGNPRYASFNEPDESYHGLVYADLPAAPFATKCRAQMVRDMGAVMSPQNAFLSWLGCDTLALRMERHSSNANKVAAYLAKHPKIDWVWHASLPDNRYHALARKYLPEGTGGMLSFGIRGDVSQAAKFMESLKLITQETHVADVRSCVLHPASTTHRQLTKEELEQAGVPENLVRLSVGIENPADIIDDIEQALAHI</sequence>
<evidence type="ECO:0000256" key="2">
    <source>
        <dbReference type="ARBA" id="ARBA00009077"/>
    </source>
</evidence>
<dbReference type="GO" id="GO:0004124">
    <property type="term" value="F:cysteine synthase activity"/>
    <property type="evidence" value="ECO:0007669"/>
    <property type="project" value="TreeGrafter"/>
</dbReference>
<evidence type="ECO:0000256" key="5">
    <source>
        <dbReference type="ARBA" id="ARBA00047199"/>
    </source>
</evidence>
<name>A0A9D2II69_9FIRM</name>
<dbReference type="GO" id="GO:0005737">
    <property type="term" value="C:cytoplasm"/>
    <property type="evidence" value="ECO:0007669"/>
    <property type="project" value="TreeGrafter"/>
</dbReference>
<evidence type="ECO:0000256" key="8">
    <source>
        <dbReference type="PIRSR" id="PIRSR001434-2"/>
    </source>
</evidence>
<dbReference type="InterPro" id="IPR015421">
    <property type="entry name" value="PyrdxlP-dep_Trfase_major"/>
</dbReference>
<dbReference type="AlphaFoldDB" id="A0A9D2II69"/>
<protein>
    <recommendedName>
        <fullName evidence="4">homocysteine desulfhydrase</fullName>
        <ecNumber evidence="4">4.4.1.2</ecNumber>
    </recommendedName>
    <alternativeName>
        <fullName evidence="5">Homocysteine desulfhydrase</fullName>
    </alternativeName>
</protein>
<dbReference type="Gene3D" id="3.40.640.10">
    <property type="entry name" value="Type I PLP-dependent aspartate aminotransferase-like (Major domain)"/>
    <property type="match status" value="1"/>
</dbReference>
<dbReference type="InterPro" id="IPR015422">
    <property type="entry name" value="PyrdxlP-dep_Trfase_small"/>
</dbReference>
<reference evidence="10" key="2">
    <citation type="submission" date="2021-04" db="EMBL/GenBank/DDBJ databases">
        <authorList>
            <person name="Gilroy R."/>
        </authorList>
    </citation>
    <scope>NUCLEOTIDE SEQUENCE</scope>
    <source>
        <strain evidence="10">CHK192-19661</strain>
    </source>
</reference>
<dbReference type="GO" id="GO:0019346">
    <property type="term" value="P:transsulfuration"/>
    <property type="evidence" value="ECO:0007669"/>
    <property type="project" value="InterPro"/>
</dbReference>
<dbReference type="GO" id="GO:0018826">
    <property type="term" value="F:methionine gamma-lyase activity"/>
    <property type="evidence" value="ECO:0007669"/>
    <property type="project" value="UniProtKB-EC"/>
</dbReference>
<dbReference type="NCBIfam" id="TIGR01326">
    <property type="entry name" value="OAH_OAS_sulfhy"/>
    <property type="match status" value="1"/>
</dbReference>
<evidence type="ECO:0000256" key="7">
    <source>
        <dbReference type="ARBA" id="ARBA00052699"/>
    </source>
</evidence>
<evidence type="ECO:0000256" key="9">
    <source>
        <dbReference type="RuleBase" id="RU362118"/>
    </source>
</evidence>
<dbReference type="EMBL" id="DXCF01000030">
    <property type="protein sequence ID" value="HIZ09970.1"/>
    <property type="molecule type" value="Genomic_DNA"/>
</dbReference>
<comment type="catalytic activity">
    <reaction evidence="6">
        <text>L-homocysteine + H2O = 2-oxobutanoate + hydrogen sulfide + NH4(+) + H(+)</text>
        <dbReference type="Rhea" id="RHEA:14501"/>
        <dbReference type="ChEBI" id="CHEBI:15377"/>
        <dbReference type="ChEBI" id="CHEBI:15378"/>
        <dbReference type="ChEBI" id="CHEBI:16763"/>
        <dbReference type="ChEBI" id="CHEBI:28938"/>
        <dbReference type="ChEBI" id="CHEBI:29919"/>
        <dbReference type="ChEBI" id="CHEBI:58199"/>
        <dbReference type="EC" id="4.4.1.2"/>
    </reaction>
    <physiologicalReaction direction="left-to-right" evidence="6">
        <dbReference type="Rhea" id="RHEA:14502"/>
    </physiologicalReaction>
</comment>
<evidence type="ECO:0000256" key="1">
    <source>
        <dbReference type="ARBA" id="ARBA00001933"/>
    </source>
</evidence>
<dbReference type="InterPro" id="IPR000277">
    <property type="entry name" value="Cys/Met-Metab_PyrdxlP-dep_enz"/>
</dbReference>
<dbReference type="InterPro" id="IPR006235">
    <property type="entry name" value="OAc-hSer/O-AcSer_sulfhydrylase"/>
</dbReference>
<dbReference type="EC" id="4.4.1.2" evidence="4"/>
<dbReference type="InterPro" id="IPR015424">
    <property type="entry name" value="PyrdxlP-dep_Trfase"/>
</dbReference>
<comment type="catalytic activity">
    <reaction evidence="7">
        <text>L-methionine + H2O = methanethiol + 2-oxobutanoate + NH4(+)</text>
        <dbReference type="Rhea" id="RHEA:23800"/>
        <dbReference type="ChEBI" id="CHEBI:15377"/>
        <dbReference type="ChEBI" id="CHEBI:16007"/>
        <dbReference type="ChEBI" id="CHEBI:16763"/>
        <dbReference type="ChEBI" id="CHEBI:28938"/>
        <dbReference type="ChEBI" id="CHEBI:57844"/>
        <dbReference type="EC" id="4.4.1.11"/>
    </reaction>
    <physiologicalReaction direction="left-to-right" evidence="7">
        <dbReference type="Rhea" id="RHEA:23801"/>
    </physiologicalReaction>
</comment>